<protein>
    <submittedName>
        <fullName evidence="2">TrkA family potassium uptake protein</fullName>
    </submittedName>
</protein>
<accession>A0A9D9E4X9</accession>
<dbReference type="GO" id="GO:0006813">
    <property type="term" value="P:potassium ion transport"/>
    <property type="evidence" value="ECO:0007669"/>
    <property type="project" value="InterPro"/>
</dbReference>
<evidence type="ECO:0000313" key="3">
    <source>
        <dbReference type="Proteomes" id="UP000823636"/>
    </source>
</evidence>
<dbReference type="InterPro" id="IPR036291">
    <property type="entry name" value="NAD(P)-bd_dom_sf"/>
</dbReference>
<dbReference type="Proteomes" id="UP000823636">
    <property type="component" value="Unassembled WGS sequence"/>
</dbReference>
<evidence type="ECO:0000313" key="2">
    <source>
        <dbReference type="EMBL" id="MBO8438448.1"/>
    </source>
</evidence>
<dbReference type="Pfam" id="PF02254">
    <property type="entry name" value="TrkA_N"/>
    <property type="match status" value="1"/>
</dbReference>
<gene>
    <name evidence="2" type="ORF">IAC54_06075</name>
</gene>
<sequence>MKLIIIGLGNFGLSLAEELLSAGYEVVGIDNSPAKIEEAKDMIPSVFCLDATDKLALSVVDIKKDDVFLVAIGKDFGDSIKIVATLKSFAGNPIYARAVNKLHESVLEGLDVARILNPEKDSSRVFVQSMPTKGMMEVMKADDKHSIVKLTATEKLNGITVGRNGFDRFSLKVLLMSKRTTKKNIIGLTSYTQEVVENFSNDTVINTGDMIVVYGENDNIKLYLEYYSN</sequence>
<dbReference type="InterPro" id="IPR036721">
    <property type="entry name" value="RCK_C_sf"/>
</dbReference>
<reference evidence="2" key="2">
    <citation type="journal article" date="2021" name="PeerJ">
        <title>Extensive microbial diversity within the chicken gut microbiome revealed by metagenomics and culture.</title>
        <authorList>
            <person name="Gilroy R."/>
            <person name="Ravi A."/>
            <person name="Getino M."/>
            <person name="Pursley I."/>
            <person name="Horton D.L."/>
            <person name="Alikhan N.F."/>
            <person name="Baker D."/>
            <person name="Gharbi K."/>
            <person name="Hall N."/>
            <person name="Watson M."/>
            <person name="Adriaenssens E.M."/>
            <person name="Foster-Nyarko E."/>
            <person name="Jarju S."/>
            <person name="Secka A."/>
            <person name="Antonio M."/>
            <person name="Oren A."/>
            <person name="Chaudhuri R.R."/>
            <person name="La Ragione R."/>
            <person name="Hildebrand F."/>
            <person name="Pallen M.J."/>
        </authorList>
    </citation>
    <scope>NUCLEOTIDE SEQUENCE</scope>
    <source>
        <strain evidence="2">G3-4614</strain>
    </source>
</reference>
<reference evidence="2" key="1">
    <citation type="submission" date="2020-10" db="EMBL/GenBank/DDBJ databases">
        <authorList>
            <person name="Gilroy R."/>
        </authorList>
    </citation>
    <scope>NUCLEOTIDE SEQUENCE</scope>
    <source>
        <strain evidence="2">G3-4614</strain>
    </source>
</reference>
<feature type="domain" description="RCK N-terminal" evidence="1">
    <location>
        <begin position="4"/>
        <end position="118"/>
    </location>
</feature>
<evidence type="ECO:0000259" key="1">
    <source>
        <dbReference type="Pfam" id="PF02254"/>
    </source>
</evidence>
<organism evidence="2 3">
    <name type="scientific">Candidatus Caccoplasma merdipullorum</name>
    <dbReference type="NCBI Taxonomy" id="2840718"/>
    <lineage>
        <taxon>Bacteria</taxon>
        <taxon>Pseudomonadati</taxon>
        <taxon>Bacteroidota</taxon>
        <taxon>Bacteroidia</taxon>
        <taxon>Bacteroidales</taxon>
        <taxon>Bacteroidaceae</taxon>
        <taxon>Bacteroidaceae incertae sedis</taxon>
        <taxon>Candidatus Caccoplasma</taxon>
    </lineage>
</organism>
<dbReference type="EMBL" id="JADIMW010000066">
    <property type="protein sequence ID" value="MBO8438448.1"/>
    <property type="molecule type" value="Genomic_DNA"/>
</dbReference>
<dbReference type="SUPFAM" id="SSF51735">
    <property type="entry name" value="NAD(P)-binding Rossmann-fold domains"/>
    <property type="match status" value="1"/>
</dbReference>
<dbReference type="AlphaFoldDB" id="A0A9D9E4X9"/>
<dbReference type="InterPro" id="IPR050721">
    <property type="entry name" value="Trk_Ktr_HKT_K-transport"/>
</dbReference>
<dbReference type="Gene3D" id="3.40.50.720">
    <property type="entry name" value="NAD(P)-binding Rossmann-like Domain"/>
    <property type="match status" value="1"/>
</dbReference>
<dbReference type="PANTHER" id="PTHR43833">
    <property type="entry name" value="POTASSIUM CHANNEL PROTEIN 2-RELATED-RELATED"/>
    <property type="match status" value="1"/>
</dbReference>
<dbReference type="PANTHER" id="PTHR43833:SF7">
    <property type="entry name" value="KTR SYSTEM POTASSIUM UPTAKE PROTEIN C"/>
    <property type="match status" value="1"/>
</dbReference>
<dbReference type="Gene3D" id="3.30.70.1450">
    <property type="entry name" value="Regulator of K+ conductance, C-terminal domain"/>
    <property type="match status" value="1"/>
</dbReference>
<proteinExistence type="predicted"/>
<comment type="caution">
    <text evidence="2">The sequence shown here is derived from an EMBL/GenBank/DDBJ whole genome shotgun (WGS) entry which is preliminary data.</text>
</comment>
<name>A0A9D9E4X9_9BACT</name>
<dbReference type="InterPro" id="IPR003148">
    <property type="entry name" value="RCK_N"/>
</dbReference>